<protein>
    <submittedName>
        <fullName evidence="3">Uncharacterized protein DUF1829</fullName>
    </submittedName>
</protein>
<evidence type="ECO:0000313" key="3">
    <source>
        <dbReference type="EMBL" id="REG26376.1"/>
    </source>
</evidence>
<dbReference type="Pfam" id="PF08862">
    <property type="entry name" value="DUF1829"/>
    <property type="match status" value="1"/>
</dbReference>
<dbReference type="EMBL" id="QUMW01000001">
    <property type="protein sequence ID" value="REG26376.1"/>
    <property type="molecule type" value="Genomic_DNA"/>
</dbReference>
<dbReference type="InterPro" id="IPR014961">
    <property type="entry name" value="DUF1829"/>
</dbReference>
<proteinExistence type="predicted"/>
<sequence>MLSAKELKSEYINWYKQNLKFESLNDNLIRIDSPFKDNTLGDIVLYAEKNPNDSNITLTDDGYTMYHLELAGVDIKRSKKRQFIFKKNLESYGVNFDEKTEELYIKSPVEKFSESKHRLLQCLLFVNDMYILSKSNVKNIFTEDVSEIFDEHGIIYTQDIIINGHSGMSHKFEFLVPGKKNSKEKFVKTVSTPNNPLNAKAFVTDVNQAKAVKREKPNEFFIILDDRKKTVNTEVNNLLVESDIIPINFTELPQKIELIKN</sequence>
<feature type="domain" description="DUF1828" evidence="1">
    <location>
        <begin position="33"/>
        <end position="126"/>
    </location>
</feature>
<dbReference type="OrthoDB" id="1321863at2"/>
<evidence type="ECO:0000313" key="4">
    <source>
        <dbReference type="Proteomes" id="UP000257076"/>
    </source>
</evidence>
<dbReference type="Pfam" id="PF08861">
    <property type="entry name" value="DUF1828"/>
    <property type="match status" value="1"/>
</dbReference>
<dbReference type="AlphaFoldDB" id="A0A3E0B343"/>
<comment type="caution">
    <text evidence="3">The sequence shown here is derived from an EMBL/GenBank/DDBJ whole genome shotgun (WGS) entry which is preliminary data.</text>
</comment>
<evidence type="ECO:0000259" key="2">
    <source>
        <dbReference type="Pfam" id="PF08862"/>
    </source>
</evidence>
<gene>
    <name evidence="3" type="ORF">DFR63_0018</name>
</gene>
<dbReference type="InterPro" id="IPR014960">
    <property type="entry name" value="DUF1828"/>
</dbReference>
<organism evidence="3 4">
    <name type="scientific">Jeotgalicoccus halotolerans</name>
    <dbReference type="NCBI Taxonomy" id="157227"/>
    <lineage>
        <taxon>Bacteria</taxon>
        <taxon>Bacillati</taxon>
        <taxon>Bacillota</taxon>
        <taxon>Bacilli</taxon>
        <taxon>Bacillales</taxon>
        <taxon>Staphylococcaceae</taxon>
        <taxon>Jeotgalicoccus</taxon>
    </lineage>
</organism>
<dbReference type="RefSeq" id="WP_115883749.1">
    <property type="nucleotide sequence ID" value="NZ_CBCSHX010000010.1"/>
</dbReference>
<accession>A0A3E0B343</accession>
<keyword evidence="4" id="KW-1185">Reference proteome</keyword>
<reference evidence="3 4" key="1">
    <citation type="submission" date="2018-08" db="EMBL/GenBank/DDBJ databases">
        <title>Genomic Encyclopedia of Type Strains, Phase IV (KMG-IV): sequencing the most valuable type-strain genomes for metagenomic binning, comparative biology and taxonomic classification.</title>
        <authorList>
            <person name="Goeker M."/>
        </authorList>
    </citation>
    <scope>NUCLEOTIDE SEQUENCE [LARGE SCALE GENOMIC DNA]</scope>
    <source>
        <strain evidence="3 4">DSM 17274</strain>
    </source>
</reference>
<name>A0A3E0B343_9STAP</name>
<dbReference type="Proteomes" id="UP000257076">
    <property type="component" value="Unassembled WGS sequence"/>
</dbReference>
<evidence type="ECO:0000259" key="1">
    <source>
        <dbReference type="Pfam" id="PF08861"/>
    </source>
</evidence>
<feature type="domain" description="DUF1829" evidence="2">
    <location>
        <begin position="164"/>
        <end position="251"/>
    </location>
</feature>